<evidence type="ECO:0000313" key="2">
    <source>
        <dbReference type="EMBL" id="ROL40637.1"/>
    </source>
</evidence>
<dbReference type="Proteomes" id="UP000281406">
    <property type="component" value="Unassembled WGS sequence"/>
</dbReference>
<evidence type="ECO:0000256" key="1">
    <source>
        <dbReference type="SAM" id="MobiDB-lite"/>
    </source>
</evidence>
<dbReference type="AlphaFoldDB" id="A0A3N0Y373"/>
<feature type="region of interest" description="Disordered" evidence="1">
    <location>
        <begin position="50"/>
        <end position="103"/>
    </location>
</feature>
<accession>A0A3N0Y373</accession>
<reference evidence="2 3" key="1">
    <citation type="submission" date="2018-10" db="EMBL/GenBank/DDBJ databases">
        <title>Genome assembly for a Yunnan-Guizhou Plateau 3E fish, Anabarilius grahami (Regan), and its evolutionary and genetic applications.</title>
        <authorList>
            <person name="Jiang W."/>
        </authorList>
    </citation>
    <scope>NUCLEOTIDE SEQUENCE [LARGE SCALE GENOMIC DNA]</scope>
    <source>
        <strain evidence="2">AG-KIZ</strain>
        <tissue evidence="2">Muscle</tissue>
    </source>
</reference>
<evidence type="ECO:0000313" key="3">
    <source>
        <dbReference type="Proteomes" id="UP000281406"/>
    </source>
</evidence>
<sequence>MPSMSGSDSEASHSNVRTTISMAPRPVQPTVSHLEYEQLVSPGMEARSFTQNAPVRAPKENVTLAGGTTPMHNQVTEGREDVQLGKSHSANETHSASHCSCHK</sequence>
<feature type="region of interest" description="Disordered" evidence="1">
    <location>
        <begin position="1"/>
        <end position="28"/>
    </location>
</feature>
<feature type="compositionally biased region" description="Polar residues" evidence="1">
    <location>
        <begin position="1"/>
        <end position="21"/>
    </location>
</feature>
<proteinExistence type="predicted"/>
<dbReference type="OrthoDB" id="9045614at2759"/>
<gene>
    <name evidence="2" type="ORF">DPX16_9631</name>
</gene>
<comment type="caution">
    <text evidence="2">The sequence shown here is derived from an EMBL/GenBank/DDBJ whole genome shotgun (WGS) entry which is preliminary data.</text>
</comment>
<keyword evidence="3" id="KW-1185">Reference proteome</keyword>
<dbReference type="EMBL" id="RJVU01053127">
    <property type="protein sequence ID" value="ROL40637.1"/>
    <property type="molecule type" value="Genomic_DNA"/>
</dbReference>
<protein>
    <submittedName>
        <fullName evidence="2">Uncharacterized protein</fullName>
    </submittedName>
</protein>
<organism evidence="2 3">
    <name type="scientific">Anabarilius grahami</name>
    <name type="common">Kanglang fish</name>
    <name type="synonym">Barilius grahami</name>
    <dbReference type="NCBI Taxonomy" id="495550"/>
    <lineage>
        <taxon>Eukaryota</taxon>
        <taxon>Metazoa</taxon>
        <taxon>Chordata</taxon>
        <taxon>Craniata</taxon>
        <taxon>Vertebrata</taxon>
        <taxon>Euteleostomi</taxon>
        <taxon>Actinopterygii</taxon>
        <taxon>Neopterygii</taxon>
        <taxon>Teleostei</taxon>
        <taxon>Ostariophysi</taxon>
        <taxon>Cypriniformes</taxon>
        <taxon>Xenocyprididae</taxon>
        <taxon>Xenocypridinae</taxon>
        <taxon>Xenocypridinae incertae sedis</taxon>
        <taxon>Anabarilius</taxon>
    </lineage>
</organism>
<feature type="compositionally biased region" description="Polar residues" evidence="1">
    <location>
        <begin position="86"/>
        <end position="103"/>
    </location>
</feature>
<name>A0A3N0Y373_ANAGA</name>